<sequence>MYKVKENLIFGFHGCDQSLCDSLVNGTSKKLNYSENQYDWLGKGMYFWENDPDRALQWAIMLKEHSQNSKQQIEKPAVLGAVICLGNCLDFTEQENLQKLKEHYENLKNSGLELPENKIGKDRLKRELDCFLINSLVAQQKEENPDNAYDSVRGVFFEGNELYPTAGFREKDHIQIAILNPNCIKAFFKVRKEDKKYKIL</sequence>
<organism evidence="1 2">
    <name type="scientific">Treponema bryantii</name>
    <dbReference type="NCBI Taxonomy" id="163"/>
    <lineage>
        <taxon>Bacteria</taxon>
        <taxon>Pseudomonadati</taxon>
        <taxon>Spirochaetota</taxon>
        <taxon>Spirochaetia</taxon>
        <taxon>Spirochaetales</taxon>
        <taxon>Treponemataceae</taxon>
        <taxon>Treponema</taxon>
    </lineage>
</organism>
<gene>
    <name evidence="1" type="ORF">SAMN04487977_107104</name>
</gene>
<dbReference type="RefSeq" id="WP_074644495.1">
    <property type="nucleotide sequence ID" value="NZ_AP025286.1"/>
</dbReference>
<evidence type="ECO:0000313" key="1">
    <source>
        <dbReference type="EMBL" id="SEQ64360.1"/>
    </source>
</evidence>
<accession>A0A1H9HPV3</accession>
<dbReference type="EMBL" id="FOFU01000007">
    <property type="protein sequence ID" value="SEQ64360.1"/>
    <property type="molecule type" value="Genomic_DNA"/>
</dbReference>
<proteinExistence type="predicted"/>
<keyword evidence="2" id="KW-1185">Reference proteome</keyword>
<dbReference type="SUPFAM" id="SSF56399">
    <property type="entry name" value="ADP-ribosylation"/>
    <property type="match status" value="1"/>
</dbReference>
<name>A0A1H9HPV3_9SPIR</name>
<reference evidence="1 2" key="1">
    <citation type="submission" date="2016-10" db="EMBL/GenBank/DDBJ databases">
        <authorList>
            <person name="de Groot N.N."/>
        </authorList>
    </citation>
    <scope>NUCLEOTIDE SEQUENCE [LARGE SCALE GENOMIC DNA]</scope>
    <source>
        <strain evidence="1 2">B25</strain>
    </source>
</reference>
<dbReference type="Proteomes" id="UP000182360">
    <property type="component" value="Unassembled WGS sequence"/>
</dbReference>
<protein>
    <recommendedName>
        <fullName evidence="3">DUF3990 domain-containing protein</fullName>
    </recommendedName>
</protein>
<evidence type="ECO:0000313" key="2">
    <source>
        <dbReference type="Proteomes" id="UP000182360"/>
    </source>
</evidence>
<dbReference type="AlphaFoldDB" id="A0A1H9HPV3"/>
<dbReference type="OrthoDB" id="274805at2"/>
<evidence type="ECO:0008006" key="3">
    <source>
        <dbReference type="Google" id="ProtNLM"/>
    </source>
</evidence>